<gene>
    <name evidence="2" type="ORF">KDK_47230</name>
</gene>
<evidence type="ECO:0000256" key="1">
    <source>
        <dbReference type="SAM" id="Phobius"/>
    </source>
</evidence>
<dbReference type="AlphaFoldDB" id="A0A402AP31"/>
<reference evidence="3" key="1">
    <citation type="submission" date="2018-12" db="EMBL/GenBank/DDBJ databases">
        <title>Tengunoibacter tsumagoiensis gen. nov., sp. nov., Dictyobacter kobayashii sp. nov., D. alpinus sp. nov., and D. joshuensis sp. nov. and description of Dictyobacteraceae fam. nov. within the order Ktedonobacterales isolated from Tengu-no-mugimeshi.</title>
        <authorList>
            <person name="Wang C.M."/>
            <person name="Zheng Y."/>
            <person name="Sakai Y."/>
            <person name="Toyoda A."/>
            <person name="Minakuchi Y."/>
            <person name="Abe K."/>
            <person name="Yokota A."/>
            <person name="Yabe S."/>
        </authorList>
    </citation>
    <scope>NUCLEOTIDE SEQUENCE [LARGE SCALE GENOMIC DNA]</scope>
    <source>
        <strain evidence="3">Uno11</strain>
    </source>
</reference>
<protein>
    <submittedName>
        <fullName evidence="2">Uncharacterized protein</fullName>
    </submittedName>
</protein>
<evidence type="ECO:0000313" key="3">
    <source>
        <dbReference type="Proteomes" id="UP000287188"/>
    </source>
</evidence>
<accession>A0A402AP31</accession>
<keyword evidence="1" id="KW-1133">Transmembrane helix</keyword>
<proteinExistence type="predicted"/>
<feature type="transmembrane region" description="Helical" evidence="1">
    <location>
        <begin position="21"/>
        <end position="43"/>
    </location>
</feature>
<dbReference type="EMBL" id="BIFS01000001">
    <property type="protein sequence ID" value="GCE20923.1"/>
    <property type="molecule type" value="Genomic_DNA"/>
</dbReference>
<dbReference type="Proteomes" id="UP000287188">
    <property type="component" value="Unassembled WGS sequence"/>
</dbReference>
<keyword evidence="1" id="KW-0812">Transmembrane</keyword>
<feature type="transmembrane region" description="Helical" evidence="1">
    <location>
        <begin position="63"/>
        <end position="84"/>
    </location>
</feature>
<dbReference type="OrthoDB" id="170726at2"/>
<keyword evidence="3" id="KW-1185">Reference proteome</keyword>
<sequence>MKDQQTRLQAFASLSWYEETIKFIFNFITKTSELLLAAGIVMSTANFLTDGDIMSQNKPLSDAWSWAQAIAIDSSLGIVFMNAFQAVREREKIKAIIFFTLAGLLATVAGLITHFDALAHAAGLPVIKDGVYSSR</sequence>
<keyword evidence="1" id="KW-0472">Membrane</keyword>
<comment type="caution">
    <text evidence="2">The sequence shown here is derived from an EMBL/GenBank/DDBJ whole genome shotgun (WGS) entry which is preliminary data.</text>
</comment>
<evidence type="ECO:0000313" key="2">
    <source>
        <dbReference type="EMBL" id="GCE20923.1"/>
    </source>
</evidence>
<dbReference type="RefSeq" id="WP_126552511.1">
    <property type="nucleotide sequence ID" value="NZ_BIFS01000001.1"/>
</dbReference>
<organism evidence="2 3">
    <name type="scientific">Dictyobacter kobayashii</name>
    <dbReference type="NCBI Taxonomy" id="2014872"/>
    <lineage>
        <taxon>Bacteria</taxon>
        <taxon>Bacillati</taxon>
        <taxon>Chloroflexota</taxon>
        <taxon>Ktedonobacteria</taxon>
        <taxon>Ktedonobacterales</taxon>
        <taxon>Dictyobacteraceae</taxon>
        <taxon>Dictyobacter</taxon>
    </lineage>
</organism>
<feature type="transmembrane region" description="Helical" evidence="1">
    <location>
        <begin position="96"/>
        <end position="115"/>
    </location>
</feature>
<name>A0A402AP31_9CHLR</name>